<dbReference type="PANTHER" id="PTHR11785">
    <property type="entry name" value="AMINO ACID TRANSPORTER"/>
    <property type="match status" value="1"/>
</dbReference>
<evidence type="ECO:0000256" key="4">
    <source>
        <dbReference type="ARBA" id="ARBA00023136"/>
    </source>
</evidence>
<feature type="transmembrane region" description="Helical" evidence="5">
    <location>
        <begin position="410"/>
        <end position="428"/>
    </location>
</feature>
<evidence type="ECO:0000256" key="5">
    <source>
        <dbReference type="SAM" id="Phobius"/>
    </source>
</evidence>
<comment type="subcellular location">
    <subcellularLocation>
        <location evidence="1">Membrane</location>
        <topology evidence="1">Multi-pass membrane protein</topology>
    </subcellularLocation>
</comment>
<keyword evidence="2 5" id="KW-0812">Transmembrane</keyword>
<evidence type="ECO:0000313" key="6">
    <source>
        <dbReference type="EMBL" id="UQS81774.1"/>
    </source>
</evidence>
<keyword evidence="4 5" id="KW-0472">Membrane</keyword>
<proteinExistence type="predicted"/>
<protein>
    <submittedName>
        <fullName evidence="6">Amino acid permease</fullName>
    </submittedName>
</protein>
<feature type="transmembrane region" description="Helical" evidence="5">
    <location>
        <begin position="383"/>
        <end position="404"/>
    </location>
</feature>
<keyword evidence="7" id="KW-1185">Reference proteome</keyword>
<sequence length="434" mass="47282">MKRQLTLFAALATVMGTVIGGGAFFKVAKITALTHNTWLSILVWPLAGFITLMAGLTIAELAAAFPENGGPVKYLSEIYGQKIAFLFGWSLIIVYYPANIAAISIIFGTQAQKLFNLPTTTVTWWALGCLASLVLVNWLGTKLSSQVQKITLIIKLIPIIAIIIAAIFVSPTNHVANAPLGTALQIKQPQDLGQALLATLFAYDGWLSIGNLAGELKKPERNLARAIIGGLLAVTIIYTLLNWSFLKIMPLHQVQNNQATAMLTAQHLFGQNGGKLLTLGILVSVYGAVNGHLMVGSRMPYTLGLQKQLPASHFFSHLNSKTQIPTNSLLFESLIAVVMILSGTFDSLTDMLVYVSWIFSVLLFIGVIHLRKQRPNLERPYKINWYPLPPILAILGGLFIVINTTITKPGLALAGIILTLSGLPVYAYQNRKRK</sequence>
<dbReference type="PIRSF" id="PIRSF006060">
    <property type="entry name" value="AA_transporter"/>
    <property type="match status" value="1"/>
</dbReference>
<dbReference type="EMBL" id="CP093366">
    <property type="protein sequence ID" value="UQS81774.1"/>
    <property type="molecule type" value="Genomic_DNA"/>
</dbReference>
<evidence type="ECO:0000256" key="2">
    <source>
        <dbReference type="ARBA" id="ARBA00022692"/>
    </source>
</evidence>
<organism evidence="6 7">
    <name type="scientific">Bombilactobacillus folatiphilus</name>
    <dbReference type="NCBI Taxonomy" id="2923362"/>
    <lineage>
        <taxon>Bacteria</taxon>
        <taxon>Bacillati</taxon>
        <taxon>Bacillota</taxon>
        <taxon>Bacilli</taxon>
        <taxon>Lactobacillales</taxon>
        <taxon>Lactobacillaceae</taxon>
        <taxon>Bombilactobacillus</taxon>
    </lineage>
</organism>
<dbReference type="RefSeq" id="WP_249514042.1">
    <property type="nucleotide sequence ID" value="NZ_CP093366.1"/>
</dbReference>
<reference evidence="6" key="1">
    <citation type="journal article" date="2022" name="Int. J. Syst. Evol. Microbiol.">
        <title>Apilactobacillus apisilvae sp. nov., Nicolia spurrieriana gen. nov. sp. nov., Bombilactobacillus folatiphilus sp. nov. and Bombilactobacillus thymidiniphilus sp. nov., four new lactic acid bacterial isolates from stingless bees Tetragonula carbonaria and Austroplebeia australis.</title>
        <authorList>
            <person name="Oliphant S.A."/>
            <person name="Watson-Haigh N.S."/>
            <person name="Sumby K.M."/>
            <person name="Gardner J."/>
            <person name="Groom S."/>
            <person name="Jiranek V."/>
        </authorList>
    </citation>
    <scope>NUCLEOTIDE SEQUENCE</scope>
    <source>
        <strain evidence="6">SG4_D2</strain>
    </source>
</reference>
<dbReference type="InterPro" id="IPR050598">
    <property type="entry name" value="AminoAcid_Transporter"/>
</dbReference>
<evidence type="ECO:0000256" key="1">
    <source>
        <dbReference type="ARBA" id="ARBA00004141"/>
    </source>
</evidence>
<evidence type="ECO:0000256" key="3">
    <source>
        <dbReference type="ARBA" id="ARBA00022989"/>
    </source>
</evidence>
<dbReference type="Pfam" id="PF13520">
    <property type="entry name" value="AA_permease_2"/>
    <property type="match status" value="1"/>
</dbReference>
<dbReference type="Gene3D" id="1.20.1740.10">
    <property type="entry name" value="Amino acid/polyamine transporter I"/>
    <property type="match status" value="1"/>
</dbReference>
<feature type="transmembrane region" description="Helical" evidence="5">
    <location>
        <begin position="122"/>
        <end position="140"/>
    </location>
</feature>
<feature type="transmembrane region" description="Helical" evidence="5">
    <location>
        <begin position="152"/>
        <end position="172"/>
    </location>
</feature>
<gene>
    <name evidence="6" type="ORF">MOO45_06115</name>
</gene>
<feature type="transmembrane region" description="Helical" evidence="5">
    <location>
        <begin position="86"/>
        <end position="107"/>
    </location>
</feature>
<keyword evidence="3 5" id="KW-1133">Transmembrane helix</keyword>
<feature type="transmembrane region" description="Helical" evidence="5">
    <location>
        <begin position="276"/>
        <end position="295"/>
    </location>
</feature>
<dbReference type="InterPro" id="IPR002293">
    <property type="entry name" value="AA/rel_permease1"/>
</dbReference>
<name>A0ABY4P8C3_9LACO</name>
<feature type="transmembrane region" description="Helical" evidence="5">
    <location>
        <begin position="351"/>
        <end position="371"/>
    </location>
</feature>
<accession>A0ABY4P8C3</accession>
<feature type="transmembrane region" description="Helical" evidence="5">
    <location>
        <begin position="44"/>
        <end position="65"/>
    </location>
</feature>
<feature type="transmembrane region" description="Helical" evidence="5">
    <location>
        <begin position="226"/>
        <end position="246"/>
    </location>
</feature>
<dbReference type="PANTHER" id="PTHR11785:SF512">
    <property type="entry name" value="SOBREMESA, ISOFORM B"/>
    <property type="match status" value="1"/>
</dbReference>
<evidence type="ECO:0000313" key="7">
    <source>
        <dbReference type="Proteomes" id="UP000831495"/>
    </source>
</evidence>
<dbReference type="Proteomes" id="UP000831495">
    <property type="component" value="Chromosome"/>
</dbReference>